<accession>A0ABM1BSQ5</accession>
<evidence type="ECO:0000313" key="5">
    <source>
        <dbReference type="RefSeq" id="XP_013787927.1"/>
    </source>
</evidence>
<dbReference type="PANTHER" id="PTHR15191">
    <property type="entry name" value="PROTEIN CBG20567"/>
    <property type="match status" value="1"/>
</dbReference>
<sequence>MLNTVRYVGLITVLSWALMTCLGESIDQNTKGNMDDNAKIIDPAATSVTARPTSPSTRGIESITESKPTTTSHAPRDACAQHNDSCEDCVKSSAKCYYCYKNRRCSYYPYSHLVPRYEECGSLGDMAWGTCLINFEALIISLSVIGGVILLAITICCCCCCRKRKRKAMDRDQAQWEQQREERRLRAEERKQERQVRTDEIRRKYGLLKDDNPYQRFDS</sequence>
<keyword evidence="2" id="KW-0472">Membrane</keyword>
<dbReference type="RefSeq" id="XP_013787927.1">
    <property type="nucleotide sequence ID" value="XM_013932473.2"/>
</dbReference>
<evidence type="ECO:0000313" key="6">
    <source>
        <dbReference type="RefSeq" id="XP_013787928.1"/>
    </source>
</evidence>
<evidence type="ECO:0000313" key="9">
    <source>
        <dbReference type="RefSeq" id="XP_022256172.1"/>
    </source>
</evidence>
<dbReference type="RefSeq" id="XP_022256170.1">
    <property type="nucleotide sequence ID" value="XM_022400462.1"/>
</dbReference>
<organism evidence="4 5">
    <name type="scientific">Limulus polyphemus</name>
    <name type="common">Atlantic horseshoe crab</name>
    <dbReference type="NCBI Taxonomy" id="6850"/>
    <lineage>
        <taxon>Eukaryota</taxon>
        <taxon>Metazoa</taxon>
        <taxon>Ecdysozoa</taxon>
        <taxon>Arthropoda</taxon>
        <taxon>Chelicerata</taxon>
        <taxon>Merostomata</taxon>
        <taxon>Xiphosura</taxon>
        <taxon>Limulidae</taxon>
        <taxon>Limulus</taxon>
    </lineage>
</organism>
<evidence type="ECO:0000313" key="7">
    <source>
        <dbReference type="RefSeq" id="XP_022256170.1"/>
    </source>
</evidence>
<dbReference type="PANTHER" id="PTHR15191:SF3">
    <property type="entry name" value="PITUITARY TUMOR-TRANSFORMING GENE PROTEIN-BINDING FACTOR"/>
    <property type="match status" value="1"/>
</dbReference>
<dbReference type="InterPro" id="IPR052304">
    <property type="entry name" value="PTTG1IP"/>
</dbReference>
<protein>
    <submittedName>
        <fullName evidence="5 6">Pituitary tumor-transforming gene 1 protein-interacting protein-like</fullName>
    </submittedName>
</protein>
<dbReference type="RefSeq" id="XP_022256171.1">
    <property type="nucleotide sequence ID" value="XM_022400463.1"/>
</dbReference>
<reference evidence="5 6" key="1">
    <citation type="submission" date="2025-05" db="UniProtKB">
        <authorList>
            <consortium name="RefSeq"/>
        </authorList>
    </citation>
    <scope>IDENTIFICATION</scope>
    <source>
        <tissue evidence="5 6">Muscle</tissue>
    </source>
</reference>
<dbReference type="Proteomes" id="UP000694941">
    <property type="component" value="Unplaced"/>
</dbReference>
<feature type="transmembrane region" description="Helical" evidence="2">
    <location>
        <begin position="138"/>
        <end position="161"/>
    </location>
</feature>
<evidence type="ECO:0000313" key="8">
    <source>
        <dbReference type="RefSeq" id="XP_022256171.1"/>
    </source>
</evidence>
<keyword evidence="4" id="KW-1185">Reference proteome</keyword>
<feature type="compositionally biased region" description="Polar residues" evidence="1">
    <location>
        <begin position="48"/>
        <end position="73"/>
    </location>
</feature>
<feature type="signal peptide" evidence="3">
    <location>
        <begin position="1"/>
        <end position="23"/>
    </location>
</feature>
<feature type="chain" id="PRO_5045022046" evidence="3">
    <location>
        <begin position="24"/>
        <end position="219"/>
    </location>
</feature>
<evidence type="ECO:0000256" key="2">
    <source>
        <dbReference type="SAM" id="Phobius"/>
    </source>
</evidence>
<evidence type="ECO:0000256" key="3">
    <source>
        <dbReference type="SAM" id="SignalP"/>
    </source>
</evidence>
<dbReference type="GeneID" id="106471850"/>
<evidence type="ECO:0000256" key="1">
    <source>
        <dbReference type="SAM" id="MobiDB-lite"/>
    </source>
</evidence>
<dbReference type="RefSeq" id="XP_022256172.1">
    <property type="nucleotide sequence ID" value="XM_022400464.1"/>
</dbReference>
<dbReference type="RefSeq" id="XP_013787928.1">
    <property type="nucleotide sequence ID" value="XM_013932474.2"/>
</dbReference>
<gene>
    <name evidence="5 6 7 8 9" type="primary">LOC106471850</name>
</gene>
<proteinExistence type="predicted"/>
<evidence type="ECO:0000313" key="4">
    <source>
        <dbReference type="Proteomes" id="UP000694941"/>
    </source>
</evidence>
<keyword evidence="3" id="KW-0732">Signal</keyword>
<feature type="region of interest" description="Disordered" evidence="1">
    <location>
        <begin position="48"/>
        <end position="76"/>
    </location>
</feature>
<name>A0ABM1BSQ5_LIMPO</name>
<keyword evidence="2" id="KW-0812">Transmembrane</keyword>
<keyword evidence="2" id="KW-1133">Transmembrane helix</keyword>